<comment type="caution">
    <text evidence="1">The sequence shown here is derived from an EMBL/GenBank/DDBJ whole genome shotgun (WGS) entry which is preliminary data.</text>
</comment>
<evidence type="ECO:0000313" key="1">
    <source>
        <dbReference type="EMBL" id="GIY15207.1"/>
    </source>
</evidence>
<dbReference type="AlphaFoldDB" id="A0AAV4R4N2"/>
<reference evidence="1 2" key="1">
    <citation type="submission" date="2021-06" db="EMBL/GenBank/DDBJ databases">
        <title>Caerostris extrusa draft genome.</title>
        <authorList>
            <person name="Kono N."/>
            <person name="Arakawa K."/>
        </authorList>
    </citation>
    <scope>NUCLEOTIDE SEQUENCE [LARGE SCALE GENOMIC DNA]</scope>
</reference>
<proteinExistence type="predicted"/>
<gene>
    <name evidence="1" type="ORF">CEXT_262561</name>
</gene>
<dbReference type="EMBL" id="BPLR01007213">
    <property type="protein sequence ID" value="GIY15207.1"/>
    <property type="molecule type" value="Genomic_DNA"/>
</dbReference>
<protein>
    <submittedName>
        <fullName evidence="1">Uncharacterized protein</fullName>
    </submittedName>
</protein>
<name>A0AAV4R4N2_CAEEX</name>
<accession>A0AAV4R4N2</accession>
<keyword evidence="2" id="KW-1185">Reference proteome</keyword>
<evidence type="ECO:0000313" key="2">
    <source>
        <dbReference type="Proteomes" id="UP001054945"/>
    </source>
</evidence>
<organism evidence="1 2">
    <name type="scientific">Caerostris extrusa</name>
    <name type="common">Bark spider</name>
    <name type="synonym">Caerostris bankana</name>
    <dbReference type="NCBI Taxonomy" id="172846"/>
    <lineage>
        <taxon>Eukaryota</taxon>
        <taxon>Metazoa</taxon>
        <taxon>Ecdysozoa</taxon>
        <taxon>Arthropoda</taxon>
        <taxon>Chelicerata</taxon>
        <taxon>Arachnida</taxon>
        <taxon>Araneae</taxon>
        <taxon>Araneomorphae</taxon>
        <taxon>Entelegynae</taxon>
        <taxon>Araneoidea</taxon>
        <taxon>Araneidae</taxon>
        <taxon>Caerostris</taxon>
    </lineage>
</organism>
<sequence>MDILQVCTDLLGRPSWQGFSKFHMRNWFLTHRQCSTLKLGKKSYQISCAKTGNRSRWVQRIMDNSRTSFILLGRNTTTTQYIPLRRQSLNWVGGKLTLYGSTKSFLYSTVRQQKASRSRKVSTARLHHSSSTIVVKGK</sequence>
<dbReference type="Proteomes" id="UP001054945">
    <property type="component" value="Unassembled WGS sequence"/>
</dbReference>